<protein>
    <submittedName>
        <fullName evidence="1">Uncharacterized protein</fullName>
    </submittedName>
</protein>
<sequence>MAPSAVPLLELAWLLAPNATESDRTAALGEESGTPAWLPKPTAVFRWPTEPTRPSALASIVGILAIPLAAVP</sequence>
<accession>A0A2S8B3W7</accession>
<organism evidence="1 2">
    <name type="scientific">Sphingopyxis lindanitolerans</name>
    <dbReference type="NCBI Taxonomy" id="2054227"/>
    <lineage>
        <taxon>Bacteria</taxon>
        <taxon>Pseudomonadati</taxon>
        <taxon>Pseudomonadota</taxon>
        <taxon>Alphaproteobacteria</taxon>
        <taxon>Sphingomonadales</taxon>
        <taxon>Sphingomonadaceae</taxon>
        <taxon>Sphingopyxis</taxon>
    </lineage>
</organism>
<evidence type="ECO:0000313" key="2">
    <source>
        <dbReference type="Proteomes" id="UP000238954"/>
    </source>
</evidence>
<dbReference type="Proteomes" id="UP000238954">
    <property type="component" value="Chromosome"/>
</dbReference>
<gene>
    <name evidence="1" type="ORF">CVO77_19275</name>
</gene>
<evidence type="ECO:0000313" key="1">
    <source>
        <dbReference type="EMBL" id="PQM27094.1"/>
    </source>
</evidence>
<proteinExistence type="predicted"/>
<dbReference type="EMBL" id="PHFW01000003">
    <property type="protein sequence ID" value="PQM27094.1"/>
    <property type="molecule type" value="Genomic_DNA"/>
</dbReference>
<keyword evidence="2" id="KW-1185">Reference proteome</keyword>
<name>A0A2S8B3W7_9SPHN</name>
<reference evidence="2" key="1">
    <citation type="submission" date="2017-11" db="EMBL/GenBank/DDBJ databases">
        <title>The complete genome sequence of Sphingopyxis pomeranensis sp. nov. strain WS5A3p.</title>
        <authorList>
            <person name="Kaminski M.A."/>
        </authorList>
    </citation>
    <scope>NUCLEOTIDE SEQUENCE [LARGE SCALE GENOMIC DNA]</scope>
    <source>
        <strain evidence="2">WS5A3p</strain>
    </source>
</reference>
<dbReference type="AlphaFoldDB" id="A0A2S8B3W7"/>
<comment type="caution">
    <text evidence="1">The sequence shown here is derived from an EMBL/GenBank/DDBJ whole genome shotgun (WGS) entry which is preliminary data.</text>
</comment>